<feature type="domain" description="NodB homology" evidence="4">
    <location>
        <begin position="36"/>
        <end position="214"/>
    </location>
</feature>
<evidence type="ECO:0000256" key="1">
    <source>
        <dbReference type="ARBA" id="ARBA00022723"/>
    </source>
</evidence>
<keyword evidence="3" id="KW-0732">Signal</keyword>
<keyword evidence="1" id="KW-0479">Metal-binding</keyword>
<organism evidence="5 6">
    <name type="scientific">Pseudomonas fluorescens</name>
    <dbReference type="NCBI Taxonomy" id="294"/>
    <lineage>
        <taxon>Bacteria</taxon>
        <taxon>Pseudomonadati</taxon>
        <taxon>Pseudomonadota</taxon>
        <taxon>Gammaproteobacteria</taxon>
        <taxon>Pseudomonadales</taxon>
        <taxon>Pseudomonadaceae</taxon>
        <taxon>Pseudomonas</taxon>
    </lineage>
</organism>
<evidence type="ECO:0000313" key="6">
    <source>
        <dbReference type="Proteomes" id="UP000190965"/>
    </source>
</evidence>
<dbReference type="Proteomes" id="UP000190965">
    <property type="component" value="Unassembled WGS sequence"/>
</dbReference>
<dbReference type="PROSITE" id="PS51677">
    <property type="entry name" value="NODB"/>
    <property type="match status" value="1"/>
</dbReference>
<name>A0A1T2Z8F1_PSEFL</name>
<protein>
    <recommendedName>
        <fullName evidence="4">NodB homology domain-containing protein</fullName>
    </recommendedName>
</protein>
<dbReference type="AlphaFoldDB" id="A0A1T2Z8F1"/>
<comment type="caution">
    <text evidence="5">The sequence shown here is derived from an EMBL/GenBank/DDBJ whole genome shotgun (WGS) entry which is preliminary data.</text>
</comment>
<feature type="chain" id="PRO_5012459216" description="NodB homology domain-containing protein" evidence="3">
    <location>
        <begin position="22"/>
        <end position="238"/>
    </location>
</feature>
<evidence type="ECO:0000256" key="3">
    <source>
        <dbReference type="SAM" id="SignalP"/>
    </source>
</evidence>
<dbReference type="InterPro" id="IPR050248">
    <property type="entry name" value="Polysacc_deacetylase_ArnD"/>
</dbReference>
<dbReference type="InterPro" id="IPR011330">
    <property type="entry name" value="Glyco_hydro/deAcase_b/a-brl"/>
</dbReference>
<reference evidence="5 6" key="1">
    <citation type="submission" date="2016-12" db="EMBL/GenBank/DDBJ databases">
        <title>Draft genome sequences of seven strains of Pseudomonas fluorescens that produce 4-formylaminooxyvinylglycine.</title>
        <authorList>
            <person name="Okrent R.A."/>
            <person name="Manning V.A."/>
            <person name="Trippe K.M."/>
        </authorList>
    </citation>
    <scope>NUCLEOTIDE SEQUENCE [LARGE SCALE GENOMIC DNA]</scope>
    <source>
        <strain evidence="5 6">P5A</strain>
    </source>
</reference>
<dbReference type="GO" id="GO:0016020">
    <property type="term" value="C:membrane"/>
    <property type="evidence" value="ECO:0007669"/>
    <property type="project" value="TreeGrafter"/>
</dbReference>
<dbReference type="Pfam" id="PF01522">
    <property type="entry name" value="Polysacc_deac_1"/>
    <property type="match status" value="1"/>
</dbReference>
<dbReference type="InterPro" id="IPR002509">
    <property type="entry name" value="NODB_dom"/>
</dbReference>
<gene>
    <name evidence="5" type="ORF">BFW87_00495</name>
</gene>
<evidence type="ECO:0000313" key="5">
    <source>
        <dbReference type="EMBL" id="OPB00923.1"/>
    </source>
</evidence>
<dbReference type="OrthoDB" id="9816280at2"/>
<dbReference type="SUPFAM" id="SSF88713">
    <property type="entry name" value="Glycoside hydrolase/deacetylase"/>
    <property type="match status" value="1"/>
</dbReference>
<accession>A0A1T2Z8F1</accession>
<dbReference type="Gene3D" id="3.20.20.370">
    <property type="entry name" value="Glycoside hydrolase/deacetylase"/>
    <property type="match status" value="1"/>
</dbReference>
<evidence type="ECO:0000256" key="2">
    <source>
        <dbReference type="ARBA" id="ARBA00022801"/>
    </source>
</evidence>
<dbReference type="PANTHER" id="PTHR10587">
    <property type="entry name" value="GLYCOSYL TRANSFERASE-RELATED"/>
    <property type="match status" value="1"/>
</dbReference>
<dbReference type="GO" id="GO:0005975">
    <property type="term" value="P:carbohydrate metabolic process"/>
    <property type="evidence" value="ECO:0007669"/>
    <property type="project" value="InterPro"/>
</dbReference>
<dbReference type="RefSeq" id="WP_078738055.1">
    <property type="nucleotide sequence ID" value="NZ_MSDF01000001.1"/>
</dbReference>
<sequence length="238" mass="25806">MKIINALSMGIILLLSATAHSQDQSNISKPSAIDKKYIALTFDDGPQAPATPALLDVLKKYDAKATFFVLGSAIVGNAPILRRMMAEGHTIGNHTLTHSRLTDLEAEKVRSEITTVNALMLKATGKVPEVFRPPYGVHNDNVVDAARANGLAIILWNKNPDDSNFFSTASVISDRIIAGAQDGDIVFLHDTSQRSVEATEMTIRNLSEKGFVFVTVENLIKRRGSLVAGQIYKTGNTD</sequence>
<feature type="signal peptide" evidence="3">
    <location>
        <begin position="1"/>
        <end position="21"/>
    </location>
</feature>
<dbReference type="GO" id="GO:0046872">
    <property type="term" value="F:metal ion binding"/>
    <property type="evidence" value="ECO:0007669"/>
    <property type="project" value="UniProtKB-KW"/>
</dbReference>
<dbReference type="EMBL" id="MSDF01000001">
    <property type="protein sequence ID" value="OPB00923.1"/>
    <property type="molecule type" value="Genomic_DNA"/>
</dbReference>
<dbReference type="GO" id="GO:0016810">
    <property type="term" value="F:hydrolase activity, acting on carbon-nitrogen (but not peptide) bonds"/>
    <property type="evidence" value="ECO:0007669"/>
    <property type="project" value="InterPro"/>
</dbReference>
<proteinExistence type="predicted"/>
<keyword evidence="2" id="KW-0378">Hydrolase</keyword>
<dbReference type="PANTHER" id="PTHR10587:SF133">
    <property type="entry name" value="CHITIN DEACETYLASE 1-RELATED"/>
    <property type="match status" value="1"/>
</dbReference>
<evidence type="ECO:0000259" key="4">
    <source>
        <dbReference type="PROSITE" id="PS51677"/>
    </source>
</evidence>